<feature type="zinc finger region" description="dksA C4-type" evidence="4">
    <location>
        <begin position="86"/>
        <end position="110"/>
    </location>
</feature>
<dbReference type="RefSeq" id="WP_132706670.1">
    <property type="nucleotide sequence ID" value="NZ_JACIGF010000001.1"/>
</dbReference>
<name>A0A4R2PR68_RHOSA</name>
<dbReference type="InterPro" id="IPR000962">
    <property type="entry name" value="Znf_DskA_TraR"/>
</dbReference>
<keyword evidence="3" id="KW-0862">Zinc</keyword>
<gene>
    <name evidence="6" type="ORF">EV659_101219</name>
</gene>
<dbReference type="InParanoid" id="A0A4R2PR68"/>
<dbReference type="Gene3D" id="1.20.120.910">
    <property type="entry name" value="DksA, coiled-coil domain"/>
    <property type="match status" value="1"/>
</dbReference>
<proteinExistence type="predicted"/>
<evidence type="ECO:0000256" key="2">
    <source>
        <dbReference type="ARBA" id="ARBA00022771"/>
    </source>
</evidence>
<dbReference type="SUPFAM" id="SSF109635">
    <property type="entry name" value="DnaK suppressor protein DksA, alpha-hairpin domain"/>
    <property type="match status" value="1"/>
</dbReference>
<comment type="caution">
    <text evidence="6">The sequence shown here is derived from an EMBL/GenBank/DDBJ whole genome shotgun (WGS) entry which is preliminary data.</text>
</comment>
<sequence length="119" mass="13335">MSRKLDLARFEELLMRMKSEIEADHTASAESRETVELDQSRVGRLSRMDALAAQAMSSAVAERRRTALRRIEAALARIDEGEFGYCLHCGDPIDVRRLDLDPATPLCVTCSRDHDGSSR</sequence>
<keyword evidence="1" id="KW-0479">Metal-binding</keyword>
<organism evidence="6 7">
    <name type="scientific">Rhodothalassium salexigens DSM 2132</name>
    <dbReference type="NCBI Taxonomy" id="1188247"/>
    <lineage>
        <taxon>Bacteria</taxon>
        <taxon>Pseudomonadati</taxon>
        <taxon>Pseudomonadota</taxon>
        <taxon>Alphaproteobacteria</taxon>
        <taxon>Rhodothalassiales</taxon>
        <taxon>Rhodothalassiaceae</taxon>
        <taxon>Rhodothalassium</taxon>
    </lineage>
</organism>
<evidence type="ECO:0000256" key="3">
    <source>
        <dbReference type="ARBA" id="ARBA00022833"/>
    </source>
</evidence>
<keyword evidence="7" id="KW-1185">Reference proteome</keyword>
<evidence type="ECO:0000256" key="4">
    <source>
        <dbReference type="PROSITE-ProRule" id="PRU00510"/>
    </source>
</evidence>
<evidence type="ECO:0000256" key="1">
    <source>
        <dbReference type="ARBA" id="ARBA00022723"/>
    </source>
</evidence>
<dbReference type="SUPFAM" id="SSF57716">
    <property type="entry name" value="Glucocorticoid receptor-like (DNA-binding domain)"/>
    <property type="match status" value="1"/>
</dbReference>
<dbReference type="GO" id="GO:0008270">
    <property type="term" value="F:zinc ion binding"/>
    <property type="evidence" value="ECO:0007669"/>
    <property type="project" value="UniProtKB-KW"/>
</dbReference>
<accession>A0A4R2PR68</accession>
<dbReference type="PROSITE" id="PS51128">
    <property type="entry name" value="ZF_DKSA_2"/>
    <property type="match status" value="1"/>
</dbReference>
<dbReference type="EMBL" id="SLXO01000001">
    <property type="protein sequence ID" value="TCP38320.1"/>
    <property type="molecule type" value="Genomic_DNA"/>
</dbReference>
<dbReference type="OrthoDB" id="1121111at2"/>
<dbReference type="PANTHER" id="PTHR33823:SF4">
    <property type="entry name" value="GENERAL STRESS PROTEIN 16O"/>
    <property type="match status" value="1"/>
</dbReference>
<dbReference type="Pfam" id="PF01258">
    <property type="entry name" value="zf-dskA_traR"/>
    <property type="match status" value="1"/>
</dbReference>
<dbReference type="Proteomes" id="UP000295399">
    <property type="component" value="Unassembled WGS sequence"/>
</dbReference>
<protein>
    <submittedName>
        <fullName evidence="6">TraR/DksA family transcriptional regulator</fullName>
    </submittedName>
</protein>
<dbReference type="InterPro" id="IPR037187">
    <property type="entry name" value="DnaK_N"/>
</dbReference>
<feature type="domain" description="Zinc finger DksA/TraR C4-type" evidence="5">
    <location>
        <begin position="81"/>
        <end position="114"/>
    </location>
</feature>
<evidence type="ECO:0000259" key="5">
    <source>
        <dbReference type="Pfam" id="PF01258"/>
    </source>
</evidence>
<keyword evidence="2" id="KW-0863">Zinc-finger</keyword>
<evidence type="ECO:0000313" key="6">
    <source>
        <dbReference type="EMBL" id="TCP38320.1"/>
    </source>
</evidence>
<dbReference type="AlphaFoldDB" id="A0A4R2PR68"/>
<evidence type="ECO:0000313" key="7">
    <source>
        <dbReference type="Proteomes" id="UP000295399"/>
    </source>
</evidence>
<dbReference type="PANTHER" id="PTHR33823">
    <property type="entry name" value="RNA POLYMERASE-BINDING TRANSCRIPTION FACTOR DKSA-RELATED"/>
    <property type="match status" value="1"/>
</dbReference>
<reference evidence="6 7" key="1">
    <citation type="submission" date="2019-03" db="EMBL/GenBank/DDBJ databases">
        <title>Genomic Encyclopedia of Type Strains, Phase IV (KMG-IV): sequencing the most valuable type-strain genomes for metagenomic binning, comparative biology and taxonomic classification.</title>
        <authorList>
            <person name="Goeker M."/>
        </authorList>
    </citation>
    <scope>NUCLEOTIDE SEQUENCE [LARGE SCALE GENOMIC DNA]</scope>
    <source>
        <strain evidence="6 7">DSM 2132</strain>
    </source>
</reference>